<dbReference type="OrthoDB" id="20872at2759"/>
<evidence type="ECO:0000313" key="1">
    <source>
        <dbReference type="EMBL" id="CAD7246702.1"/>
    </source>
</evidence>
<proteinExistence type="predicted"/>
<gene>
    <name evidence="1" type="ORF">DSTB1V02_LOCUS6548</name>
</gene>
<name>A0A7R8XG77_9CRUS</name>
<dbReference type="EMBL" id="LR900729">
    <property type="protein sequence ID" value="CAD7246702.1"/>
    <property type="molecule type" value="Genomic_DNA"/>
</dbReference>
<keyword evidence="2" id="KW-1185">Reference proteome</keyword>
<dbReference type="Proteomes" id="UP000677054">
    <property type="component" value="Unassembled WGS sequence"/>
</dbReference>
<organism evidence="1">
    <name type="scientific">Darwinula stevensoni</name>
    <dbReference type="NCBI Taxonomy" id="69355"/>
    <lineage>
        <taxon>Eukaryota</taxon>
        <taxon>Metazoa</taxon>
        <taxon>Ecdysozoa</taxon>
        <taxon>Arthropoda</taxon>
        <taxon>Crustacea</taxon>
        <taxon>Oligostraca</taxon>
        <taxon>Ostracoda</taxon>
        <taxon>Podocopa</taxon>
        <taxon>Podocopida</taxon>
        <taxon>Darwinulocopina</taxon>
        <taxon>Darwinuloidea</taxon>
        <taxon>Darwinulidae</taxon>
        <taxon>Darwinula</taxon>
    </lineage>
</organism>
<reference evidence="1" key="1">
    <citation type="submission" date="2020-11" db="EMBL/GenBank/DDBJ databases">
        <authorList>
            <person name="Tran Van P."/>
        </authorList>
    </citation>
    <scope>NUCLEOTIDE SEQUENCE</scope>
</reference>
<protein>
    <submittedName>
        <fullName evidence="1">Uncharacterized protein</fullName>
    </submittedName>
</protein>
<accession>A0A7R8XG77</accession>
<evidence type="ECO:0000313" key="2">
    <source>
        <dbReference type="Proteomes" id="UP000677054"/>
    </source>
</evidence>
<dbReference type="EMBL" id="CAJPEV010001212">
    <property type="protein sequence ID" value="CAG0891386.1"/>
    <property type="molecule type" value="Genomic_DNA"/>
</dbReference>
<dbReference type="AlphaFoldDB" id="A0A7R8XG77"/>
<sequence>MQGFWHDLHYDNKVLLVFHQVMYGHMVVKSLSIGNRRTDVGYDEKSSKPFETYYSRTRSIYRLKSRLFKNDTNAAFLRAARAGNLEKVLEHLKSNTDINTCNALLLTDESQVGENYKKN</sequence>